<name>A0A8D9CCP7_9VIRU</name>
<sequence>MKRYVILEIGDIYKMCDYKFVNSVNSEEELVNRNFLKRAYKISWGVFRNIQGPTPFLIIDKEFKSIPRSYKMILENIRSEYREERLKNLLDK</sequence>
<reference evidence="1" key="1">
    <citation type="submission" date="2021-06" db="EMBL/GenBank/DDBJ databases">
        <authorList>
            <person name="Gannon L."/>
            <person name="Redgwell R T."/>
            <person name="Michniewski S."/>
            <person name="Harrison D C."/>
            <person name="Millard A."/>
        </authorList>
    </citation>
    <scope>NUCLEOTIDE SEQUENCE</scope>
</reference>
<dbReference type="EMBL" id="OU342829">
    <property type="protein sequence ID" value="CAG7581226.1"/>
    <property type="molecule type" value="Genomic_DNA"/>
</dbReference>
<accession>A0A8D9CCP7</accession>
<evidence type="ECO:0000313" key="1">
    <source>
        <dbReference type="EMBL" id="CAG7581226.1"/>
    </source>
</evidence>
<gene>
    <name evidence="1" type="ORF">SLAVMIC_00737</name>
</gene>
<protein>
    <submittedName>
        <fullName evidence="1">Uncharacterized protein</fullName>
    </submittedName>
</protein>
<organism evidence="1">
    <name type="scientific">uncultured marine phage</name>
    <dbReference type="NCBI Taxonomy" id="707152"/>
    <lineage>
        <taxon>Viruses</taxon>
        <taxon>environmental samples</taxon>
    </lineage>
</organism>
<proteinExistence type="predicted"/>